<organism evidence="2 3">
    <name type="scientific">Diaporthe australafricana</name>
    <dbReference type="NCBI Taxonomy" id="127596"/>
    <lineage>
        <taxon>Eukaryota</taxon>
        <taxon>Fungi</taxon>
        <taxon>Dikarya</taxon>
        <taxon>Ascomycota</taxon>
        <taxon>Pezizomycotina</taxon>
        <taxon>Sordariomycetes</taxon>
        <taxon>Sordariomycetidae</taxon>
        <taxon>Diaporthales</taxon>
        <taxon>Diaporthaceae</taxon>
        <taxon>Diaporthe</taxon>
    </lineage>
</organism>
<protein>
    <recommendedName>
        <fullName evidence="1">Heterokaryon incompatibility domain-containing protein</fullName>
    </recommendedName>
</protein>
<dbReference type="Pfam" id="PF06985">
    <property type="entry name" value="HET"/>
    <property type="match status" value="1"/>
</dbReference>
<sequence>MALCQSCDAALRSKRTWFETIHSDYRSFLASVYEGCYICQGLFNQVPEFRPIPEEWEQELRRLAEMRESSVQEGRKAENSRERLKWYQRIRKHLEMTKLSAQARRKEEGSHERSKWYQRIRRRPEISESSAQEGPDVESSQERFIIYERLWTNSRAAFVNFNPYMGDLSLSLHSGEGVNQRSPLQILHPVQVASDKQPASEPLNFNVTSFSTNSEETFLKIKSWFATCEKTHAAGKCGLRKAEADVGWHPTRLIEIMSGPAVVDDNANDMTCRIVEVESENMPQNSKYITLSHHGDDYADWRKESPMMQKVYSNAEFNICASKSNQNELLGNGLFSPRKPSSPQPLQIEFFDYGDLDDDSESFGSVGTCRDSGHYLISKDRPMSVWNAGINGSSLASRGWVFQEQLLFRANVHFTADEVFFECMGMRASESLGLDQRFGPGRIWQSSETFKEHLPIYGYVEERYDNLDVSSVDSHFDYNEVYGDHFTRWHKILNQYTVRQLTNPDDKLIALSGVAQYFKRIFPDDYYIAGLWKSRLATELLWAMVHGASKEDWQTRNKTHRHLSFSWVSVKGAVCNQADPHKPSHVVEPVAEVELIKYRMSPDTMEANEGEGQPFAEDIFSLPSESIVEIRLTGYLRPMSLEQVDRALQLERLPGLTYIPDLWLHPWGRVRPIDDSMGPVLDFEISSLELTALNESGRLFFIPLSLIQGRFQEETRSMWYLLLELVETRDGLDMGRFRRIGIYEGGYIEPLNEWVEKHLSSNDPYPYLIDIDPPPTHSCPSIYKDISELPCWRYNEHTKQHTIFIV</sequence>
<comment type="caution">
    <text evidence="2">The sequence shown here is derived from an EMBL/GenBank/DDBJ whole genome shotgun (WGS) entry which is preliminary data.</text>
</comment>
<dbReference type="Proteomes" id="UP001583177">
    <property type="component" value="Unassembled WGS sequence"/>
</dbReference>
<evidence type="ECO:0000259" key="1">
    <source>
        <dbReference type="Pfam" id="PF06985"/>
    </source>
</evidence>
<proteinExistence type="predicted"/>
<evidence type="ECO:0000313" key="3">
    <source>
        <dbReference type="Proteomes" id="UP001583177"/>
    </source>
</evidence>
<feature type="domain" description="Heterokaryon incompatibility" evidence="1">
    <location>
        <begin position="296"/>
        <end position="404"/>
    </location>
</feature>
<dbReference type="InterPro" id="IPR010730">
    <property type="entry name" value="HET"/>
</dbReference>
<dbReference type="PANTHER" id="PTHR33112">
    <property type="entry name" value="DOMAIN PROTEIN, PUTATIVE-RELATED"/>
    <property type="match status" value="1"/>
</dbReference>
<dbReference type="EMBL" id="JAWRVE010000115">
    <property type="protein sequence ID" value="KAL1857108.1"/>
    <property type="molecule type" value="Genomic_DNA"/>
</dbReference>
<gene>
    <name evidence="2" type="ORF">Daus18300_010451</name>
</gene>
<evidence type="ECO:0000313" key="2">
    <source>
        <dbReference type="EMBL" id="KAL1857108.1"/>
    </source>
</evidence>
<reference evidence="2 3" key="1">
    <citation type="journal article" date="2024" name="IMA Fungus">
        <title>IMA Genome - F19 : A genome assembly and annotation guide to empower mycologists, including annotated draft genome sequences of Ceratocystis pirilliformis, Diaporthe australafricana, Fusarium ophioides, Paecilomyces lecythidis, and Sporothrix stenoceras.</title>
        <authorList>
            <person name="Aylward J."/>
            <person name="Wilson A.M."/>
            <person name="Visagie C.M."/>
            <person name="Spraker J."/>
            <person name="Barnes I."/>
            <person name="Buitendag C."/>
            <person name="Ceriani C."/>
            <person name="Del Mar Angel L."/>
            <person name="du Plessis D."/>
            <person name="Fuchs T."/>
            <person name="Gasser K."/>
            <person name="Kramer D."/>
            <person name="Li W."/>
            <person name="Munsamy K."/>
            <person name="Piso A."/>
            <person name="Price J.L."/>
            <person name="Sonnekus B."/>
            <person name="Thomas C."/>
            <person name="van der Nest A."/>
            <person name="van Dijk A."/>
            <person name="van Heerden A."/>
            <person name="van Vuuren N."/>
            <person name="Yilmaz N."/>
            <person name="Duong T.A."/>
            <person name="van der Merwe N.A."/>
            <person name="Wingfield M.J."/>
            <person name="Wingfield B.D."/>
        </authorList>
    </citation>
    <scope>NUCLEOTIDE SEQUENCE [LARGE SCALE GENOMIC DNA]</scope>
    <source>
        <strain evidence="2 3">CMW 18300</strain>
    </source>
</reference>
<dbReference type="PANTHER" id="PTHR33112:SF10">
    <property type="entry name" value="TOL"/>
    <property type="match status" value="1"/>
</dbReference>
<accession>A0ABR3WAM1</accession>
<name>A0ABR3WAM1_9PEZI</name>
<keyword evidence="3" id="KW-1185">Reference proteome</keyword>